<dbReference type="PANTHER" id="PTHR35791">
    <property type="entry name" value="UPF0754 MEMBRANE PROTEIN YHEB"/>
    <property type="match status" value="1"/>
</dbReference>
<keyword evidence="8" id="KW-1185">Reference proteome</keyword>
<sequence>FYKNHQAKQLVNLIPETIQTAIDNKVEEATDLLCDRARKYLSSERGTKDINDMIDTFFNEKGRIIGMLQMFMTKESIADRIQQKLIRLTSHPKAKAIATTVIHNEYQELKRKQLNEVITEQQFAEISEVSANYISDTIYQQSHRSLQQMIPNVIDYLEQHLVQQLTTMITSQLSKHLSSIMKKVNLRGLVEEQINTFDLDYIEKLIIEIADKELKLIMSLGFILGGIIGLFQGLVAIFV</sequence>
<evidence type="ECO:0008006" key="9">
    <source>
        <dbReference type="Google" id="ProtNLM"/>
    </source>
</evidence>
<dbReference type="PANTHER" id="PTHR35791:SF1">
    <property type="entry name" value="UPF0754 MEMBRANE PROTEIN YHEB"/>
    <property type="match status" value="1"/>
</dbReference>
<evidence type="ECO:0000313" key="8">
    <source>
        <dbReference type="Proteomes" id="UP000005413"/>
    </source>
</evidence>
<name>G5JMC7_9STAP</name>
<protein>
    <recommendedName>
        <fullName evidence="9">DUF445 domain-containing protein</fullName>
    </recommendedName>
</protein>
<proteinExistence type="inferred from homology"/>
<evidence type="ECO:0000313" key="7">
    <source>
        <dbReference type="EMBL" id="EHJ06656.1"/>
    </source>
</evidence>
<evidence type="ECO:0000256" key="4">
    <source>
        <dbReference type="ARBA" id="ARBA00022989"/>
    </source>
</evidence>
<comment type="similarity">
    <text evidence="2">Belongs to the UPF0754 family.</text>
</comment>
<accession>G5JMC7</accession>
<dbReference type="Pfam" id="PF04286">
    <property type="entry name" value="DUF445"/>
    <property type="match status" value="1"/>
</dbReference>
<comment type="subcellular location">
    <subcellularLocation>
        <location evidence="1">Endomembrane system</location>
    </subcellularLocation>
</comment>
<evidence type="ECO:0000256" key="6">
    <source>
        <dbReference type="SAM" id="Phobius"/>
    </source>
</evidence>
<feature type="transmembrane region" description="Helical" evidence="6">
    <location>
        <begin position="216"/>
        <end position="238"/>
    </location>
</feature>
<keyword evidence="3 6" id="KW-0812">Transmembrane</keyword>
<dbReference type="EMBL" id="AEUN01000561">
    <property type="protein sequence ID" value="EHJ06656.1"/>
    <property type="molecule type" value="Genomic_DNA"/>
</dbReference>
<dbReference type="GO" id="GO:0012505">
    <property type="term" value="C:endomembrane system"/>
    <property type="evidence" value="ECO:0007669"/>
    <property type="project" value="UniProtKB-SubCell"/>
</dbReference>
<feature type="non-terminal residue" evidence="7">
    <location>
        <position position="1"/>
    </location>
</feature>
<keyword evidence="5 6" id="KW-0472">Membrane</keyword>
<evidence type="ECO:0000256" key="1">
    <source>
        <dbReference type="ARBA" id="ARBA00004308"/>
    </source>
</evidence>
<dbReference type="InterPro" id="IPR007383">
    <property type="entry name" value="DUF445"/>
</dbReference>
<evidence type="ECO:0000256" key="2">
    <source>
        <dbReference type="ARBA" id="ARBA00008053"/>
    </source>
</evidence>
<gene>
    <name evidence="7" type="ORF">SS7213T_13272</name>
</gene>
<comment type="caution">
    <text evidence="7">The sequence shown here is derived from an EMBL/GenBank/DDBJ whole genome shotgun (WGS) entry which is preliminary data.</text>
</comment>
<dbReference type="Proteomes" id="UP000005413">
    <property type="component" value="Unassembled WGS sequence"/>
</dbReference>
<dbReference type="PATRIC" id="fig|911238.3.peg.2352"/>
<dbReference type="RefSeq" id="WP_002465325.1">
    <property type="nucleotide sequence ID" value="NZ_AEUN01000561.1"/>
</dbReference>
<organism evidence="7 8">
    <name type="scientific">Staphylococcus simiae CCM 7213 = CCUG 51256</name>
    <dbReference type="NCBI Taxonomy" id="911238"/>
    <lineage>
        <taxon>Bacteria</taxon>
        <taxon>Bacillati</taxon>
        <taxon>Bacillota</taxon>
        <taxon>Bacilli</taxon>
        <taxon>Bacillales</taxon>
        <taxon>Staphylococcaceae</taxon>
        <taxon>Staphylococcus</taxon>
    </lineage>
</organism>
<evidence type="ECO:0000256" key="3">
    <source>
        <dbReference type="ARBA" id="ARBA00022692"/>
    </source>
</evidence>
<dbReference type="OrthoDB" id="9787430at2"/>
<keyword evidence="4 6" id="KW-1133">Transmembrane helix</keyword>
<evidence type="ECO:0000256" key="5">
    <source>
        <dbReference type="ARBA" id="ARBA00023136"/>
    </source>
</evidence>
<dbReference type="AlphaFoldDB" id="G5JMC7"/>
<reference evidence="7 8" key="1">
    <citation type="journal article" date="2012" name="BMC Genomics">
        <title>Comparative genomic analysis of the genus Staphylococcus including Staphylococcus aureus and its newly described sister species Staphylococcus simiae.</title>
        <authorList>
            <person name="Suzuki H."/>
            <person name="Lefebure T."/>
            <person name="Pavinski Bitar P."/>
            <person name="Stanhope M.J."/>
        </authorList>
    </citation>
    <scope>NUCLEOTIDE SEQUENCE [LARGE SCALE GENOMIC DNA]</scope>
    <source>
        <strain evidence="7 8">CCM 7213</strain>
    </source>
</reference>